<dbReference type="PANTHER" id="PTHR10344">
    <property type="entry name" value="THYMIDYLATE KINASE"/>
    <property type="match status" value="1"/>
</dbReference>
<dbReference type="GO" id="GO:0005634">
    <property type="term" value="C:nucleus"/>
    <property type="evidence" value="ECO:0007669"/>
    <property type="project" value="TreeGrafter"/>
</dbReference>
<evidence type="ECO:0000256" key="16">
    <source>
        <dbReference type="ARBA" id="ARBA00023128"/>
    </source>
</evidence>
<dbReference type="GO" id="GO:0006754">
    <property type="term" value="P:ATP biosynthetic process"/>
    <property type="evidence" value="ECO:0007669"/>
    <property type="project" value="UniProtKB-KW"/>
</dbReference>
<dbReference type="InterPro" id="IPR039430">
    <property type="entry name" value="Thymidylate_kin-like_dom"/>
</dbReference>
<dbReference type="GO" id="GO:0031966">
    <property type="term" value="C:mitochondrial membrane"/>
    <property type="evidence" value="ECO:0007669"/>
    <property type="project" value="UniProtKB-SubCell"/>
</dbReference>
<evidence type="ECO:0000256" key="11">
    <source>
        <dbReference type="ARBA" id="ARBA00022741"/>
    </source>
</evidence>
<proteinExistence type="inferred from homology"/>
<dbReference type="Pfam" id="PF02223">
    <property type="entry name" value="Thymidylate_kin"/>
    <property type="match status" value="1"/>
</dbReference>
<dbReference type="InterPro" id="IPR027417">
    <property type="entry name" value="P-loop_NTPase"/>
</dbReference>
<dbReference type="EMBL" id="JYDP01000188">
    <property type="protein sequence ID" value="KRZ03595.1"/>
    <property type="molecule type" value="Genomic_DNA"/>
</dbReference>
<keyword evidence="21" id="KW-1185">Reference proteome</keyword>
<dbReference type="SUPFAM" id="SSF52540">
    <property type="entry name" value="P-loop containing nucleoside triphosphate hydrolases"/>
    <property type="match status" value="1"/>
</dbReference>
<evidence type="ECO:0000256" key="18">
    <source>
        <dbReference type="ARBA" id="ARBA00023310"/>
    </source>
</evidence>
<comment type="pathway">
    <text evidence="2">Pyrimidine metabolism; dTTP biosynthesis.</text>
</comment>
<dbReference type="GO" id="GO:0006235">
    <property type="term" value="P:dTTP biosynthetic process"/>
    <property type="evidence" value="ECO:0007669"/>
    <property type="project" value="TreeGrafter"/>
</dbReference>
<dbReference type="InterPro" id="IPR018094">
    <property type="entry name" value="Thymidylate_kinase"/>
</dbReference>
<sequence>MINAIIEWQNRYIQRLDHTFMKRADRYIDAVKKSRSSRQILTLLPQRILLNASEKIWKNYLRKTSFGLLPKEYNKKIHGPYCPWRYYGKKDTNIFDVKLADFSAWMSRRNTSPKGIMAAMSRGYYSWIYHWFSPRVANVAPLCHLLAFMAFARMIFNHNNFKRDQFLMENISRGALIVFEGLDRSGKTTQVRLLSNFLQCHSFPVVTMSFPTRAGVIGEMLDQYLNKKVEMENHVAHLLFSADRWAVHTEIENNIKCGITVIVDRYLFSGIAFSAAKGLDFDWCMNADRGLPQPDVVFFMDVKPETLKHRGEFGVERFDDEEFQRNVLHNYQRLTEKYWQVIDAEKSQKEIADQIERTVYDLLKSPAMASPLKIFGYT</sequence>
<evidence type="ECO:0000256" key="15">
    <source>
        <dbReference type="ARBA" id="ARBA00023065"/>
    </source>
</evidence>
<evidence type="ECO:0000313" key="21">
    <source>
        <dbReference type="Proteomes" id="UP000055024"/>
    </source>
</evidence>
<evidence type="ECO:0000256" key="17">
    <source>
        <dbReference type="ARBA" id="ARBA00023136"/>
    </source>
</evidence>
<comment type="similarity">
    <text evidence="3">Belongs to the ATPase F chain family.</text>
</comment>
<gene>
    <name evidence="20" type="primary">tmp1</name>
    <name evidence="20" type="ORF">T11_1884</name>
</gene>
<keyword evidence="17" id="KW-0472">Membrane</keyword>
<dbReference type="AlphaFoldDB" id="A0A0V1GZ73"/>
<dbReference type="Pfam" id="PF10206">
    <property type="entry name" value="WRW"/>
    <property type="match status" value="1"/>
</dbReference>
<dbReference type="OrthoDB" id="425602at2759"/>
<keyword evidence="8" id="KW-0138">CF(0)</keyword>
<dbReference type="CDD" id="cd01672">
    <property type="entry name" value="TMPK"/>
    <property type="match status" value="1"/>
</dbReference>
<dbReference type="STRING" id="268475.A0A0V1GZ73"/>
<evidence type="ECO:0000256" key="7">
    <source>
        <dbReference type="ARBA" id="ARBA00022448"/>
    </source>
</evidence>
<evidence type="ECO:0000256" key="10">
    <source>
        <dbReference type="ARBA" id="ARBA00022727"/>
    </source>
</evidence>
<dbReference type="PROSITE" id="PS01331">
    <property type="entry name" value="THYMIDYLATE_KINASE"/>
    <property type="match status" value="1"/>
</dbReference>
<dbReference type="GO" id="GO:0004550">
    <property type="term" value="F:nucleoside diphosphate kinase activity"/>
    <property type="evidence" value="ECO:0007669"/>
    <property type="project" value="TreeGrafter"/>
</dbReference>
<evidence type="ECO:0000256" key="9">
    <source>
        <dbReference type="ARBA" id="ARBA00022679"/>
    </source>
</evidence>
<evidence type="ECO:0000256" key="13">
    <source>
        <dbReference type="ARBA" id="ARBA00022781"/>
    </source>
</evidence>
<accession>A0A0V1GZ73</accession>
<reference evidence="20 21" key="1">
    <citation type="submission" date="2015-01" db="EMBL/GenBank/DDBJ databases">
        <title>Evolution of Trichinella species and genotypes.</title>
        <authorList>
            <person name="Korhonen P.K."/>
            <person name="Edoardo P."/>
            <person name="Giuseppe L.R."/>
            <person name="Gasser R.B."/>
        </authorList>
    </citation>
    <scope>NUCLEOTIDE SEQUENCE [LARGE SCALE GENOMIC DNA]</scope>
    <source>
        <strain evidence="20">ISS1029</strain>
    </source>
</reference>
<comment type="similarity">
    <text evidence="4">Belongs to the thymidylate kinase family.</text>
</comment>
<dbReference type="PANTHER" id="PTHR10344:SF1">
    <property type="entry name" value="THYMIDYLATE KINASE"/>
    <property type="match status" value="1"/>
</dbReference>
<evidence type="ECO:0000313" key="20">
    <source>
        <dbReference type="EMBL" id="KRZ03595.1"/>
    </source>
</evidence>
<dbReference type="GO" id="GO:0006233">
    <property type="term" value="P:dTDP biosynthetic process"/>
    <property type="evidence" value="ECO:0007669"/>
    <property type="project" value="InterPro"/>
</dbReference>
<keyword evidence="16" id="KW-0496">Mitochondrion</keyword>
<keyword evidence="7" id="KW-0813">Transport</keyword>
<evidence type="ECO:0000256" key="1">
    <source>
        <dbReference type="ARBA" id="ARBA00004325"/>
    </source>
</evidence>
<evidence type="ECO:0000256" key="3">
    <source>
        <dbReference type="ARBA" id="ARBA00005895"/>
    </source>
</evidence>
<dbReference type="GO" id="GO:0004798">
    <property type="term" value="F:dTMP kinase activity"/>
    <property type="evidence" value="ECO:0007669"/>
    <property type="project" value="UniProtKB-EC"/>
</dbReference>
<evidence type="ECO:0000256" key="6">
    <source>
        <dbReference type="ARBA" id="ARBA00017144"/>
    </source>
</evidence>
<evidence type="ECO:0000256" key="4">
    <source>
        <dbReference type="ARBA" id="ARBA00009776"/>
    </source>
</evidence>
<evidence type="ECO:0000259" key="19">
    <source>
        <dbReference type="Pfam" id="PF02223"/>
    </source>
</evidence>
<dbReference type="GO" id="GO:0006227">
    <property type="term" value="P:dUDP biosynthetic process"/>
    <property type="evidence" value="ECO:0007669"/>
    <property type="project" value="TreeGrafter"/>
</dbReference>
<keyword evidence="12 20" id="KW-0418">Kinase</keyword>
<dbReference type="InterPro" id="IPR018095">
    <property type="entry name" value="Thymidylate_kin_CS"/>
</dbReference>
<evidence type="ECO:0000256" key="14">
    <source>
        <dbReference type="ARBA" id="ARBA00022840"/>
    </source>
</evidence>
<protein>
    <recommendedName>
        <fullName evidence="6">Thymidylate kinase</fullName>
        <ecNumber evidence="5">2.7.4.9</ecNumber>
    </recommendedName>
</protein>
<dbReference type="Gene3D" id="3.40.50.300">
    <property type="entry name" value="P-loop containing nucleotide triphosphate hydrolases"/>
    <property type="match status" value="1"/>
</dbReference>
<keyword evidence="18" id="KW-0066">ATP synthesis</keyword>
<dbReference type="InterPro" id="IPR019344">
    <property type="entry name" value="F1F0-ATPsyn_F_prd"/>
</dbReference>
<evidence type="ECO:0000256" key="12">
    <source>
        <dbReference type="ARBA" id="ARBA00022777"/>
    </source>
</evidence>
<evidence type="ECO:0000256" key="5">
    <source>
        <dbReference type="ARBA" id="ARBA00012980"/>
    </source>
</evidence>
<keyword evidence="13" id="KW-0375">Hydrogen ion transport</keyword>
<dbReference type="GO" id="GO:0005829">
    <property type="term" value="C:cytosol"/>
    <property type="evidence" value="ECO:0007669"/>
    <property type="project" value="TreeGrafter"/>
</dbReference>
<dbReference type="GO" id="GO:0045259">
    <property type="term" value="C:proton-transporting ATP synthase complex"/>
    <property type="evidence" value="ECO:0007669"/>
    <property type="project" value="UniProtKB-KW"/>
</dbReference>
<dbReference type="EC" id="2.7.4.9" evidence="5"/>
<dbReference type="FunFam" id="3.40.50.300:FF:000679">
    <property type="entry name" value="Thymidylate kinase"/>
    <property type="match status" value="1"/>
</dbReference>
<dbReference type="HAMAP" id="MF_00165">
    <property type="entry name" value="Thymidylate_kinase"/>
    <property type="match status" value="1"/>
</dbReference>
<keyword evidence="15" id="KW-0406">Ion transport</keyword>
<keyword evidence="9" id="KW-0808">Transferase</keyword>
<keyword evidence="10" id="KW-0545">Nucleotide biosynthesis</keyword>
<keyword evidence="11" id="KW-0547">Nucleotide-binding</keyword>
<organism evidence="20 21">
    <name type="scientific">Trichinella zimbabwensis</name>
    <dbReference type="NCBI Taxonomy" id="268475"/>
    <lineage>
        <taxon>Eukaryota</taxon>
        <taxon>Metazoa</taxon>
        <taxon>Ecdysozoa</taxon>
        <taxon>Nematoda</taxon>
        <taxon>Enoplea</taxon>
        <taxon>Dorylaimia</taxon>
        <taxon>Trichinellida</taxon>
        <taxon>Trichinellidae</taxon>
        <taxon>Trichinella</taxon>
    </lineage>
</organism>
<comment type="caution">
    <text evidence="20">The sequence shown here is derived from an EMBL/GenBank/DDBJ whole genome shotgun (WGS) entry which is preliminary data.</text>
</comment>
<dbReference type="GO" id="GO:0005524">
    <property type="term" value="F:ATP binding"/>
    <property type="evidence" value="ECO:0007669"/>
    <property type="project" value="UniProtKB-KW"/>
</dbReference>
<name>A0A0V1GZ73_9BILA</name>
<comment type="subcellular location">
    <subcellularLocation>
        <location evidence="1">Mitochondrion membrane</location>
    </subcellularLocation>
</comment>
<evidence type="ECO:0000256" key="8">
    <source>
        <dbReference type="ARBA" id="ARBA00022547"/>
    </source>
</evidence>
<feature type="domain" description="Thymidylate kinase-like" evidence="19">
    <location>
        <begin position="179"/>
        <end position="355"/>
    </location>
</feature>
<evidence type="ECO:0000256" key="2">
    <source>
        <dbReference type="ARBA" id="ARBA00004992"/>
    </source>
</evidence>
<dbReference type="Proteomes" id="UP000055024">
    <property type="component" value="Unassembled WGS sequence"/>
</dbReference>
<dbReference type="NCBIfam" id="TIGR00041">
    <property type="entry name" value="DTMP_kinase"/>
    <property type="match status" value="1"/>
</dbReference>
<keyword evidence="14" id="KW-0067">ATP-binding</keyword>
<dbReference type="GO" id="GO:1902600">
    <property type="term" value="P:proton transmembrane transport"/>
    <property type="evidence" value="ECO:0007669"/>
    <property type="project" value="UniProtKB-KW"/>
</dbReference>